<dbReference type="Proteomes" id="UP000187455">
    <property type="component" value="Unassembled WGS sequence"/>
</dbReference>
<feature type="compositionally biased region" description="Polar residues" evidence="1">
    <location>
        <begin position="247"/>
        <end position="263"/>
    </location>
</feature>
<feature type="region of interest" description="Disordered" evidence="1">
    <location>
        <begin position="1"/>
        <end position="212"/>
    </location>
</feature>
<feature type="compositionally biased region" description="Basic residues" evidence="1">
    <location>
        <begin position="27"/>
        <end position="36"/>
    </location>
</feature>
<evidence type="ECO:0000256" key="1">
    <source>
        <dbReference type="SAM" id="MobiDB-lite"/>
    </source>
</evidence>
<accession>A0A1R0H5D2</accession>
<feature type="compositionally biased region" description="Basic residues" evidence="1">
    <location>
        <begin position="45"/>
        <end position="55"/>
    </location>
</feature>
<proteinExistence type="predicted"/>
<organism evidence="3 4">
    <name type="scientific">Smittium mucronatum</name>
    <dbReference type="NCBI Taxonomy" id="133383"/>
    <lineage>
        <taxon>Eukaryota</taxon>
        <taxon>Fungi</taxon>
        <taxon>Fungi incertae sedis</taxon>
        <taxon>Zoopagomycota</taxon>
        <taxon>Kickxellomycotina</taxon>
        <taxon>Harpellomycetes</taxon>
        <taxon>Harpellales</taxon>
        <taxon>Legeriomycetaceae</taxon>
        <taxon>Smittium</taxon>
    </lineage>
</organism>
<keyword evidence="4" id="KW-1185">Reference proteome</keyword>
<feature type="compositionally biased region" description="Basic and acidic residues" evidence="1">
    <location>
        <begin position="62"/>
        <end position="95"/>
    </location>
</feature>
<feature type="domain" description="Small acidic protein-like" evidence="2">
    <location>
        <begin position="216"/>
        <end position="303"/>
    </location>
</feature>
<feature type="compositionally biased region" description="Basic residues" evidence="1">
    <location>
        <begin position="140"/>
        <end position="151"/>
    </location>
</feature>
<feature type="compositionally biased region" description="Basic and acidic residues" evidence="1">
    <location>
        <begin position="179"/>
        <end position="193"/>
    </location>
</feature>
<comment type="caution">
    <text evidence="3">The sequence shown here is derived from an EMBL/GenBank/DDBJ whole genome shotgun (WGS) entry which is preliminary data.</text>
</comment>
<protein>
    <recommendedName>
        <fullName evidence="2">Small acidic protein-like domain-containing protein</fullName>
    </recommendedName>
</protein>
<feature type="compositionally biased region" description="Polar residues" evidence="1">
    <location>
        <begin position="9"/>
        <end position="21"/>
    </location>
</feature>
<dbReference type="InterPro" id="IPR028124">
    <property type="entry name" value="SMAP_dom"/>
</dbReference>
<dbReference type="AlphaFoldDB" id="A0A1R0H5D2"/>
<name>A0A1R0H5D2_9FUNG</name>
<reference evidence="3 4" key="1">
    <citation type="journal article" date="2016" name="Mol. Biol. Evol.">
        <title>Genome-Wide Survey of Gut Fungi (Harpellales) Reveals the First Horizontally Transferred Ubiquitin Gene from a Mosquito Host.</title>
        <authorList>
            <person name="Wang Y."/>
            <person name="White M.M."/>
            <person name="Kvist S."/>
            <person name="Moncalvo J.M."/>
        </authorList>
    </citation>
    <scope>NUCLEOTIDE SEQUENCE [LARGE SCALE GENOMIC DNA]</scope>
    <source>
        <strain evidence="3 4">ALG-7-W6</strain>
    </source>
</reference>
<dbReference type="OrthoDB" id="10066125at2759"/>
<dbReference type="EMBL" id="LSSL01000546">
    <property type="protein sequence ID" value="OLY84298.1"/>
    <property type="molecule type" value="Genomic_DNA"/>
</dbReference>
<feature type="compositionally biased region" description="Basic and acidic residues" evidence="1">
    <location>
        <begin position="152"/>
        <end position="172"/>
    </location>
</feature>
<evidence type="ECO:0000259" key="2">
    <source>
        <dbReference type="Pfam" id="PF15477"/>
    </source>
</evidence>
<evidence type="ECO:0000313" key="4">
    <source>
        <dbReference type="Proteomes" id="UP000187455"/>
    </source>
</evidence>
<dbReference type="Pfam" id="PF15477">
    <property type="entry name" value="SMAP"/>
    <property type="match status" value="1"/>
</dbReference>
<gene>
    <name evidence="3" type="ORF">AYI68_g1534</name>
</gene>
<evidence type="ECO:0000313" key="3">
    <source>
        <dbReference type="EMBL" id="OLY84298.1"/>
    </source>
</evidence>
<feature type="region of interest" description="Disordered" evidence="1">
    <location>
        <begin position="235"/>
        <end position="263"/>
    </location>
</feature>
<sequence length="304" mass="34283">MSKKDKITKTANSNQDSQQCEASSQSAHKKSKKSKDKKSDSKIKKSDKKIKKKSRSSSQSGHELKSEIGSQKKESNDKAIDVDLKDARKKDDSKNKNSSFEGAEFKNENEKTLKKHKSDQPKKESKKRKNNTEDTDSANKKPKNKAEKKKRKSEEKTKESKKSNLEFTEPKKEKKKKSKSCEKLQDATKKEKAGTNPVDVNNNLVAADGGQKWNQWEKSNFESEERKNKFLRLMGAKKGSESEKPPASTTSNQGLQGVTSLNNFSSAIDRNTGMEISKSLEAQFQRGIEMRKMKNRGKNVGFGI</sequence>
<feature type="compositionally biased region" description="Basic and acidic residues" evidence="1">
    <location>
        <begin position="103"/>
        <end position="123"/>
    </location>
</feature>